<gene>
    <name evidence="2" type="ORF">SCD90_10110</name>
</gene>
<protein>
    <recommendedName>
        <fullName evidence="1">DUF6894 domain-containing protein</fullName>
    </recommendedName>
</protein>
<dbReference type="Pfam" id="PF21834">
    <property type="entry name" value="DUF6894"/>
    <property type="match status" value="1"/>
</dbReference>
<sequence>MPIYRFHVPTGVDPEPVELPHDDAAWSEAVTLCGEMLRDVDGNLPSPTGWLFEVFDASGGRIIEIEVRAQRHGAAPEQQGD</sequence>
<proteinExistence type="predicted"/>
<name>A0ABU4RNK3_9HYPH</name>
<dbReference type="RefSeq" id="WP_319844548.1">
    <property type="nucleotide sequence ID" value="NZ_JAXAFJ010000005.1"/>
</dbReference>
<comment type="caution">
    <text evidence="2">The sequence shown here is derived from an EMBL/GenBank/DDBJ whole genome shotgun (WGS) entry which is preliminary data.</text>
</comment>
<keyword evidence="3" id="KW-1185">Reference proteome</keyword>
<dbReference type="Proteomes" id="UP001274321">
    <property type="component" value="Unassembled WGS sequence"/>
</dbReference>
<accession>A0ABU4RNK3</accession>
<evidence type="ECO:0000313" key="2">
    <source>
        <dbReference type="EMBL" id="MDX6806420.1"/>
    </source>
</evidence>
<organism evidence="2 3">
    <name type="scientific">Terrihabitans rhizophilus</name>
    <dbReference type="NCBI Taxonomy" id="3092662"/>
    <lineage>
        <taxon>Bacteria</taxon>
        <taxon>Pseudomonadati</taxon>
        <taxon>Pseudomonadota</taxon>
        <taxon>Alphaproteobacteria</taxon>
        <taxon>Hyphomicrobiales</taxon>
        <taxon>Terrihabitans</taxon>
    </lineage>
</organism>
<evidence type="ECO:0000259" key="1">
    <source>
        <dbReference type="Pfam" id="PF21834"/>
    </source>
</evidence>
<evidence type="ECO:0000313" key="3">
    <source>
        <dbReference type="Proteomes" id="UP001274321"/>
    </source>
</evidence>
<feature type="domain" description="DUF6894" evidence="1">
    <location>
        <begin position="4"/>
        <end position="66"/>
    </location>
</feature>
<reference evidence="2 3" key="1">
    <citation type="submission" date="2023-11" db="EMBL/GenBank/DDBJ databases">
        <authorList>
            <person name="Bao R."/>
        </authorList>
    </citation>
    <scope>NUCLEOTIDE SEQUENCE [LARGE SCALE GENOMIC DNA]</scope>
    <source>
        <strain evidence="2 3">PJ23</strain>
    </source>
</reference>
<dbReference type="InterPro" id="IPR054189">
    <property type="entry name" value="DUF6894"/>
</dbReference>
<dbReference type="EMBL" id="JAXAFJ010000005">
    <property type="protein sequence ID" value="MDX6806420.1"/>
    <property type="molecule type" value="Genomic_DNA"/>
</dbReference>